<evidence type="ECO:0000259" key="22">
    <source>
        <dbReference type="PROSITE" id="PS50011"/>
    </source>
</evidence>
<evidence type="ECO:0000256" key="9">
    <source>
        <dbReference type="ARBA" id="ARBA00022692"/>
    </source>
</evidence>
<keyword evidence="12" id="KW-0547">Nucleotide-binding</keyword>
<dbReference type="FunFam" id="3.80.10.10:FF:000177">
    <property type="entry name" value="Leucine-rich repeat receptor-like serine/threonine-protein kinase At1g17230"/>
    <property type="match status" value="1"/>
</dbReference>
<evidence type="ECO:0000256" key="21">
    <source>
        <dbReference type="SAM" id="Phobius"/>
    </source>
</evidence>
<evidence type="ECO:0000256" key="18">
    <source>
        <dbReference type="ARBA" id="ARBA00023180"/>
    </source>
</evidence>
<keyword evidence="14" id="KW-0067">ATP-binding</keyword>
<proteinExistence type="inferred from homology"/>
<dbReference type="OrthoDB" id="676979at2759"/>
<dbReference type="InterPro" id="IPR001611">
    <property type="entry name" value="Leu-rich_rpt"/>
</dbReference>
<comment type="catalytic activity">
    <reaction evidence="19">
        <text>L-threonyl-[protein] + ATP = O-phospho-L-threonyl-[protein] + ADP + H(+)</text>
        <dbReference type="Rhea" id="RHEA:46608"/>
        <dbReference type="Rhea" id="RHEA-COMP:11060"/>
        <dbReference type="Rhea" id="RHEA-COMP:11605"/>
        <dbReference type="ChEBI" id="CHEBI:15378"/>
        <dbReference type="ChEBI" id="CHEBI:30013"/>
        <dbReference type="ChEBI" id="CHEBI:30616"/>
        <dbReference type="ChEBI" id="CHEBI:61977"/>
        <dbReference type="ChEBI" id="CHEBI:456216"/>
        <dbReference type="EC" id="2.7.11.1"/>
    </reaction>
</comment>
<dbReference type="AlphaFoldDB" id="A0A6A4KZH2"/>
<dbReference type="Proteomes" id="UP000428333">
    <property type="component" value="Linkage Group LG10"/>
</dbReference>
<reference evidence="23 24" key="1">
    <citation type="journal article" date="2019" name="Genome Biol. Evol.">
        <title>The Rhododendron genome and chromosomal organization provide insight into shared whole-genome duplications across the heath family (Ericaceae).</title>
        <authorList>
            <person name="Soza V.L."/>
            <person name="Lindsley D."/>
            <person name="Waalkes A."/>
            <person name="Ramage E."/>
            <person name="Patwardhan R.P."/>
            <person name="Burton J.N."/>
            <person name="Adey A."/>
            <person name="Kumar A."/>
            <person name="Qiu R."/>
            <person name="Shendure J."/>
            <person name="Hall B."/>
        </authorList>
    </citation>
    <scope>NUCLEOTIDE SEQUENCE [LARGE SCALE GENOMIC DNA]</scope>
    <source>
        <strain evidence="23">RSF 1966-606</strain>
    </source>
</reference>
<keyword evidence="17" id="KW-0675">Receptor</keyword>
<comment type="subcellular location">
    <subcellularLocation>
        <location evidence="1">Cell membrane</location>
        <topology evidence="1">Single-pass type I membrane protein</topology>
    </subcellularLocation>
</comment>
<evidence type="ECO:0000313" key="24">
    <source>
        <dbReference type="Proteomes" id="UP000428333"/>
    </source>
</evidence>
<dbReference type="Pfam" id="PF00560">
    <property type="entry name" value="LRR_1"/>
    <property type="match status" value="11"/>
</dbReference>
<dbReference type="FunFam" id="3.30.200.20:FF:000219">
    <property type="entry name" value="Leucine-rich repeat receptor-like serine/threonine-protein kinase"/>
    <property type="match status" value="1"/>
</dbReference>
<keyword evidence="16 21" id="KW-0472">Membrane</keyword>
<evidence type="ECO:0000256" key="17">
    <source>
        <dbReference type="ARBA" id="ARBA00023170"/>
    </source>
</evidence>
<keyword evidence="8" id="KW-0808">Transferase</keyword>
<dbReference type="SUPFAM" id="SSF52058">
    <property type="entry name" value="L domain-like"/>
    <property type="match status" value="1"/>
</dbReference>
<keyword evidence="6" id="KW-0597">Phosphoprotein</keyword>
<evidence type="ECO:0000256" key="3">
    <source>
        <dbReference type="ARBA" id="ARBA00012513"/>
    </source>
</evidence>
<keyword evidence="5" id="KW-0723">Serine/threonine-protein kinase</keyword>
<dbReference type="InterPro" id="IPR011009">
    <property type="entry name" value="Kinase-like_dom_sf"/>
</dbReference>
<accession>A0A6A4KZH2</accession>
<dbReference type="GO" id="GO:0051707">
    <property type="term" value="P:response to other organism"/>
    <property type="evidence" value="ECO:0007669"/>
    <property type="project" value="UniProtKB-ARBA"/>
</dbReference>
<dbReference type="InterPro" id="IPR003591">
    <property type="entry name" value="Leu-rich_rpt_typical-subtyp"/>
</dbReference>
<evidence type="ECO:0000256" key="8">
    <source>
        <dbReference type="ARBA" id="ARBA00022679"/>
    </source>
</evidence>
<keyword evidence="24" id="KW-1185">Reference proteome</keyword>
<dbReference type="InterPro" id="IPR000719">
    <property type="entry name" value="Prot_kinase_dom"/>
</dbReference>
<dbReference type="GO" id="GO:0006952">
    <property type="term" value="P:defense response"/>
    <property type="evidence" value="ECO:0007669"/>
    <property type="project" value="UniProtKB-ARBA"/>
</dbReference>
<dbReference type="GO" id="GO:0005524">
    <property type="term" value="F:ATP binding"/>
    <property type="evidence" value="ECO:0007669"/>
    <property type="project" value="UniProtKB-KW"/>
</dbReference>
<sequence>MEGVIMSDSRRGIFVRVIGIFVVMALLVYTSKGLNSDGLYLLKFKENIHDEFNYLGNWNPRDKTPCGWKGVNCTAGSVVDSLDLMEVSPMRLGIVKIGKSLLNKTNEIGKLSSLFQFLAYSNNITGSLPRSLGNLTKLQIFRAGQKYFGSIPSEIGGCESLTLLGLAQNDLGGNIPKELGMLGSLTDLILWNNQLSGFIPKELGNCTNLGTLALYQNNLVGEIPAEIGNIKFLKDLYLYQNELNGTIPREIGNLSLAAEIDFSENSLMGNIPIELSQIKGLRLLYLFQNQLTGFIPNGLSSLRNLTKLDLSINYLTGPIPSGFQNLTAMLQLQLFENSLSGSIPQGLGLQSQLWVVDFSDNNLTGTIPPHICRHTNLMLLNLEANMLLTGSFPSALCNLANLSAVELGQNKFSGPIPPGIGTCQKLQRLDLSDNYFTSTLPREIGNLSELVTFNISSNFFIGAIPSEILNCKMLQRLDLSGNFFENAVPNELGTLSQLELLMLSENKLSGNIPPALGSLSRLTELQMGGNLFSGEIPSELGSLTGLQIALNLSYNNLSGTIPPQLGNLILLEFLFLNNNNLSGDIPSTFDNLSSLLGCNFSYNDLSGPLPTVALFQNMAMSSFIGNKGLCGGPFGNCNGNSSFNSIPPSKGLGAPRGEIIPIVAVAVGGVSLILITVILYHMRRPVEVVASSQEEISSPVSDIYFPPKEGFTFQDLVEATNNFHASYVVGRGAVGTVYKAVMHSGQTIAVKKLASNREGNNIEKSFQAEISTLGKIRHRNIVKLHGFCYHQGSNLLLYEYMERGSLGELLHGTSCLEYKPCSVIEYAYTMKVTEKCDIYSYGVVLLELLTGRTPVQPLDQGVVLMLVESDERYGNFISSPVFDSPKADAS</sequence>
<dbReference type="FunFam" id="3.80.10.10:FF:000588">
    <property type="entry name" value="Leucine-rich repeat receptor-like serine/threonine-protein kinase isoform B"/>
    <property type="match status" value="1"/>
</dbReference>
<evidence type="ECO:0000256" key="20">
    <source>
        <dbReference type="ARBA" id="ARBA00048679"/>
    </source>
</evidence>
<evidence type="ECO:0000256" key="15">
    <source>
        <dbReference type="ARBA" id="ARBA00022989"/>
    </source>
</evidence>
<evidence type="ECO:0000256" key="2">
    <source>
        <dbReference type="ARBA" id="ARBA00009592"/>
    </source>
</evidence>
<dbReference type="EMBL" id="QEFC01002783">
    <property type="protein sequence ID" value="KAE9450642.1"/>
    <property type="molecule type" value="Genomic_DNA"/>
</dbReference>
<dbReference type="InterPro" id="IPR013210">
    <property type="entry name" value="LRR_N_plant-typ"/>
</dbReference>
<dbReference type="GO" id="GO:0005886">
    <property type="term" value="C:plasma membrane"/>
    <property type="evidence" value="ECO:0007669"/>
    <property type="project" value="UniProtKB-SubCell"/>
</dbReference>
<evidence type="ECO:0000256" key="7">
    <source>
        <dbReference type="ARBA" id="ARBA00022614"/>
    </source>
</evidence>
<feature type="transmembrane region" description="Helical" evidence="21">
    <location>
        <begin position="12"/>
        <end position="29"/>
    </location>
</feature>
<dbReference type="Gene3D" id="1.10.510.10">
    <property type="entry name" value="Transferase(Phosphotransferase) domain 1"/>
    <property type="match status" value="1"/>
</dbReference>
<dbReference type="EC" id="2.7.11.1" evidence="3"/>
<evidence type="ECO:0000256" key="5">
    <source>
        <dbReference type="ARBA" id="ARBA00022527"/>
    </source>
</evidence>
<name>A0A6A4KZH2_9ERIC</name>
<feature type="non-terminal residue" evidence="23">
    <location>
        <position position="1"/>
    </location>
</feature>
<dbReference type="GO" id="GO:0004674">
    <property type="term" value="F:protein serine/threonine kinase activity"/>
    <property type="evidence" value="ECO:0007669"/>
    <property type="project" value="UniProtKB-KW"/>
</dbReference>
<dbReference type="SUPFAM" id="SSF56112">
    <property type="entry name" value="Protein kinase-like (PK-like)"/>
    <property type="match status" value="1"/>
</dbReference>
<evidence type="ECO:0000256" key="16">
    <source>
        <dbReference type="ARBA" id="ARBA00023136"/>
    </source>
</evidence>
<keyword evidence="18" id="KW-0325">Glycoprotein</keyword>
<evidence type="ECO:0000256" key="19">
    <source>
        <dbReference type="ARBA" id="ARBA00047899"/>
    </source>
</evidence>
<dbReference type="SMART" id="SM00369">
    <property type="entry name" value="LRR_TYP"/>
    <property type="match status" value="6"/>
</dbReference>
<gene>
    <name evidence="23" type="ORF">C3L33_17457</name>
</gene>
<dbReference type="Gene3D" id="3.30.200.20">
    <property type="entry name" value="Phosphorylase Kinase, domain 1"/>
    <property type="match status" value="1"/>
</dbReference>
<dbReference type="Pfam" id="PF08263">
    <property type="entry name" value="LRRNT_2"/>
    <property type="match status" value="1"/>
</dbReference>
<dbReference type="FunFam" id="3.80.10.10:FF:000680">
    <property type="entry name" value="Probable leucine-rich repeat receptor-like protein kinase At2g33170"/>
    <property type="match status" value="1"/>
</dbReference>
<keyword evidence="7" id="KW-0433">Leucine-rich repeat</keyword>
<dbReference type="Pfam" id="PF00069">
    <property type="entry name" value="Pkinase"/>
    <property type="match status" value="1"/>
</dbReference>
<evidence type="ECO:0000313" key="23">
    <source>
        <dbReference type="EMBL" id="KAE9450642.1"/>
    </source>
</evidence>
<keyword evidence="13" id="KW-0418">Kinase</keyword>
<dbReference type="PROSITE" id="PS50011">
    <property type="entry name" value="PROTEIN_KINASE_DOM"/>
    <property type="match status" value="1"/>
</dbReference>
<dbReference type="PANTHER" id="PTHR48052:SF35">
    <property type="entry name" value="PROTEIN KINASE DOMAIN-CONTAINING PROTEIN"/>
    <property type="match status" value="1"/>
</dbReference>
<comment type="similarity">
    <text evidence="2">Belongs to the RLP family.</text>
</comment>
<evidence type="ECO:0000256" key="6">
    <source>
        <dbReference type="ARBA" id="ARBA00022553"/>
    </source>
</evidence>
<evidence type="ECO:0000256" key="11">
    <source>
        <dbReference type="ARBA" id="ARBA00022737"/>
    </source>
</evidence>
<protein>
    <recommendedName>
        <fullName evidence="3">non-specific serine/threonine protein kinase</fullName>
        <ecNumber evidence="3">2.7.11.1</ecNumber>
    </recommendedName>
</protein>
<keyword evidence="15 21" id="KW-1133">Transmembrane helix</keyword>
<keyword evidence="10" id="KW-0732">Signal</keyword>
<evidence type="ECO:0000256" key="13">
    <source>
        <dbReference type="ARBA" id="ARBA00022777"/>
    </source>
</evidence>
<keyword evidence="11" id="KW-0677">Repeat</keyword>
<comment type="catalytic activity">
    <reaction evidence="20">
        <text>L-seryl-[protein] + ATP = O-phospho-L-seryl-[protein] + ADP + H(+)</text>
        <dbReference type="Rhea" id="RHEA:17989"/>
        <dbReference type="Rhea" id="RHEA-COMP:9863"/>
        <dbReference type="Rhea" id="RHEA-COMP:11604"/>
        <dbReference type="ChEBI" id="CHEBI:15378"/>
        <dbReference type="ChEBI" id="CHEBI:29999"/>
        <dbReference type="ChEBI" id="CHEBI:30616"/>
        <dbReference type="ChEBI" id="CHEBI:83421"/>
        <dbReference type="ChEBI" id="CHEBI:456216"/>
        <dbReference type="EC" id="2.7.11.1"/>
    </reaction>
</comment>
<dbReference type="Gene3D" id="3.80.10.10">
    <property type="entry name" value="Ribonuclease Inhibitor"/>
    <property type="match status" value="3"/>
</dbReference>
<evidence type="ECO:0000256" key="14">
    <source>
        <dbReference type="ARBA" id="ARBA00022840"/>
    </source>
</evidence>
<organism evidence="23 24">
    <name type="scientific">Rhododendron williamsianum</name>
    <dbReference type="NCBI Taxonomy" id="262921"/>
    <lineage>
        <taxon>Eukaryota</taxon>
        <taxon>Viridiplantae</taxon>
        <taxon>Streptophyta</taxon>
        <taxon>Embryophyta</taxon>
        <taxon>Tracheophyta</taxon>
        <taxon>Spermatophyta</taxon>
        <taxon>Magnoliopsida</taxon>
        <taxon>eudicotyledons</taxon>
        <taxon>Gunneridae</taxon>
        <taxon>Pentapetalae</taxon>
        <taxon>asterids</taxon>
        <taxon>Ericales</taxon>
        <taxon>Ericaceae</taxon>
        <taxon>Ericoideae</taxon>
        <taxon>Rhodoreae</taxon>
        <taxon>Rhododendron</taxon>
    </lineage>
</organism>
<evidence type="ECO:0000256" key="12">
    <source>
        <dbReference type="ARBA" id="ARBA00022741"/>
    </source>
</evidence>
<dbReference type="InterPro" id="IPR032675">
    <property type="entry name" value="LRR_dom_sf"/>
</dbReference>
<evidence type="ECO:0000256" key="1">
    <source>
        <dbReference type="ARBA" id="ARBA00004251"/>
    </source>
</evidence>
<keyword evidence="4" id="KW-1003">Cell membrane</keyword>
<dbReference type="SUPFAM" id="SSF52047">
    <property type="entry name" value="RNI-like"/>
    <property type="match status" value="1"/>
</dbReference>
<keyword evidence="9 21" id="KW-0812">Transmembrane</keyword>
<evidence type="ECO:0000256" key="10">
    <source>
        <dbReference type="ARBA" id="ARBA00022729"/>
    </source>
</evidence>
<feature type="domain" description="Protein kinase" evidence="22">
    <location>
        <begin position="723"/>
        <end position="890"/>
    </location>
</feature>
<dbReference type="PANTHER" id="PTHR48052">
    <property type="entry name" value="UNNAMED PRODUCT"/>
    <property type="match status" value="1"/>
</dbReference>
<evidence type="ECO:0000256" key="4">
    <source>
        <dbReference type="ARBA" id="ARBA00022475"/>
    </source>
</evidence>
<feature type="transmembrane region" description="Helical" evidence="21">
    <location>
        <begin position="659"/>
        <end position="680"/>
    </location>
</feature>
<comment type="caution">
    <text evidence="23">The sequence shown here is derived from an EMBL/GenBank/DDBJ whole genome shotgun (WGS) entry which is preliminary data.</text>
</comment>